<dbReference type="Gene3D" id="3.40.50.300">
    <property type="entry name" value="P-loop containing nucleotide triphosphate hydrolases"/>
    <property type="match status" value="2"/>
</dbReference>
<protein>
    <submittedName>
        <fullName evidence="10">2652_t:CDS:1</fullName>
    </submittedName>
</protein>
<organism evidence="10 11">
    <name type="scientific">Funneliformis caledonium</name>
    <dbReference type="NCBI Taxonomy" id="1117310"/>
    <lineage>
        <taxon>Eukaryota</taxon>
        <taxon>Fungi</taxon>
        <taxon>Fungi incertae sedis</taxon>
        <taxon>Mucoromycota</taxon>
        <taxon>Glomeromycotina</taxon>
        <taxon>Glomeromycetes</taxon>
        <taxon>Glomerales</taxon>
        <taxon>Glomeraceae</taxon>
        <taxon>Funneliformis</taxon>
    </lineage>
</organism>
<dbReference type="GO" id="GO:0016604">
    <property type="term" value="C:nuclear body"/>
    <property type="evidence" value="ECO:0007669"/>
    <property type="project" value="TreeGrafter"/>
</dbReference>
<evidence type="ECO:0000256" key="2">
    <source>
        <dbReference type="ARBA" id="ARBA00022741"/>
    </source>
</evidence>
<sequence length="1347" mass="158016">MTKIDDKRQHILNLLQKKNDDPYNKQLLVQFIQEGVDYFLDINLEKHQQHFLCSHKYVNIVVELFPALVVEEKNFIIFRNLLESHLTKCFDCVEAIYIGIKELYKRYKAIYVTDSEIKNTEIFFESLRKWQIKRIKASLTKVAKFKGKINTNTYGNSSSSSYEIYLPIIFDLLLNSKYFQNSNINELFTSILTFLQQQGSFFKLTYRYLPGMLLSALHENQEVRQWAWTSFQTINYELRVKEFKFYEFDVVMNGALQKLVNFGDKQGSKYPFTKNIVEFWKGFRKILSRLENEILYDDSCLKYDIKEIFYTHWKNCTYNQGPLLIELLKALNILLKKLGQDLWTNHGHWKIKILDVFESSNFHVLTITHSKKKFLLAWIQPYIISIISSNTFLTILEKVLDILMKESQKSDCDDGYRIVCYDMILMIVLQTLSKNGLVHYTFYRNYASRSSKFRTLFDNVMLRFSYEDINRNMRSLGMSGMKETLLKKLKEVQRGRNVKYPKRQVRLIETPQNNTKDHWMERFQRQKDNEARLTPNLNPLYKKILSFEFTISSEIPPDTYLRDYETIPTTFSSARHYVQIFEPLLILECWHLCNSKKKVNDHAKFVIFVNDICMVDDFIDVSFHCEEHDLNRLSENDLLYIRYEPSEKDSVQYNIPLIQSIAIFKNQKFLLHLNESSHNVRRFLFKGSKWMAHRIMSLTSIIREYAALIAMHKFSLKGQILSPRASIVSSSAQKIKFYKNNYHINEHQAEIIGNILENDCGFSLIQGPPGSGKSEMIISLISALRDSSNFQGKILVCAPSDSAINILLNKFKDGTGNDIRVNIICLGDSVPNLNVSLDFWAEKMMFDIKGNSSRDLLYYRRKVLEKADVICSTLIESGNEILSTTDIYFNTIIIDDATQAIELSSLIPLKYNPKRVILIGDPRQLPPVISSKFVMQFSYDKSLFARIQKNSPSSTNQLTIQYRMHPEISKFPSQFFYDSLIKDADCLLQKRNQPWHQGQFFSPYRFFDVNEIIIENDLTCDNAEAKIIAKACKRLIKDFHQVDFDGQIGIIVSDKDQKFNILREFTRDTVIELEIDTLDTFQGREKDIIILSCFCPCKENNIGFLNDSKGLNVALTRAKCSLWIFGSSNTLVHNDSWKSLIEDAKNRGCYTEASEGMFYVVEENDDVFDEISLSMEEDEDDMFIEIQDDDMSSILEDSEKIVELKDNMENDEPNDRLTLPSGVFARLNDSVPTGEVSRYFSHPPDHSHCDWRPVHHQRHFQINDNYKNHYQNPYNYRNHFPIDDNHRQRVNNSRRNKYPRVERESTERSRSPIKNDVQDNKRDRSSSPEEGPSRHRRFHNERNYNRT</sequence>
<feature type="domain" description="Helicase Sen1 N-terminal" evidence="7">
    <location>
        <begin position="82"/>
        <end position="435"/>
    </location>
</feature>
<dbReference type="Pfam" id="PF13086">
    <property type="entry name" value="AAA_11"/>
    <property type="match status" value="2"/>
</dbReference>
<comment type="caution">
    <text evidence="10">The sequence shown here is derived from an EMBL/GenBank/DDBJ whole genome shotgun (WGS) entry which is preliminary data.</text>
</comment>
<accession>A0A9N8VGS4</accession>
<dbReference type="InterPro" id="IPR041677">
    <property type="entry name" value="DNA2/NAM7_AAA_11"/>
</dbReference>
<keyword evidence="5" id="KW-0067">ATP-binding</keyword>
<feature type="region of interest" description="Disordered" evidence="6">
    <location>
        <begin position="1273"/>
        <end position="1347"/>
    </location>
</feature>
<dbReference type="OrthoDB" id="6513042at2759"/>
<reference evidence="10" key="1">
    <citation type="submission" date="2021-06" db="EMBL/GenBank/DDBJ databases">
        <authorList>
            <person name="Kallberg Y."/>
            <person name="Tangrot J."/>
            <person name="Rosling A."/>
        </authorList>
    </citation>
    <scope>NUCLEOTIDE SEQUENCE</scope>
    <source>
        <strain evidence="10">UK204</strain>
    </source>
</reference>
<evidence type="ECO:0000259" key="7">
    <source>
        <dbReference type="Pfam" id="PF12726"/>
    </source>
</evidence>
<keyword evidence="4" id="KW-0347">Helicase</keyword>
<feature type="compositionally biased region" description="Basic and acidic residues" evidence="6">
    <location>
        <begin position="1316"/>
        <end position="1333"/>
    </location>
</feature>
<evidence type="ECO:0000259" key="8">
    <source>
        <dbReference type="Pfam" id="PF13086"/>
    </source>
</evidence>
<dbReference type="GO" id="GO:0005694">
    <property type="term" value="C:chromosome"/>
    <property type="evidence" value="ECO:0007669"/>
    <property type="project" value="UniProtKB-ARBA"/>
</dbReference>
<name>A0A9N8VGS4_9GLOM</name>
<keyword evidence="3" id="KW-0378">Hydrolase</keyword>
<dbReference type="InterPro" id="IPR024481">
    <property type="entry name" value="Helicase_Sen1_N"/>
</dbReference>
<dbReference type="CDD" id="cd18042">
    <property type="entry name" value="DEXXQc_SETX"/>
    <property type="match status" value="1"/>
</dbReference>
<evidence type="ECO:0000256" key="1">
    <source>
        <dbReference type="ARBA" id="ARBA00007913"/>
    </source>
</evidence>
<feature type="domain" description="DNA2/NAM7 helicase helicase" evidence="8">
    <location>
        <begin position="859"/>
        <end position="932"/>
    </location>
</feature>
<dbReference type="SUPFAM" id="SSF52540">
    <property type="entry name" value="P-loop containing nucleoside triphosphate hydrolases"/>
    <property type="match status" value="1"/>
</dbReference>
<evidence type="ECO:0000313" key="11">
    <source>
        <dbReference type="Proteomes" id="UP000789570"/>
    </source>
</evidence>
<comment type="similarity">
    <text evidence="1">Belongs to the DNA2/NAM7 helicase family.</text>
</comment>
<gene>
    <name evidence="10" type="ORF">FCALED_LOCUS1175</name>
</gene>
<dbReference type="InterPro" id="IPR047187">
    <property type="entry name" value="SF1_C_Upf1"/>
</dbReference>
<evidence type="ECO:0000256" key="5">
    <source>
        <dbReference type="ARBA" id="ARBA00022840"/>
    </source>
</evidence>
<dbReference type="PANTHER" id="PTHR10887:SF495">
    <property type="entry name" value="HELICASE SENATAXIN ISOFORM X1-RELATED"/>
    <property type="match status" value="1"/>
</dbReference>
<feature type="compositionally biased region" description="Basic and acidic residues" evidence="6">
    <location>
        <begin position="1299"/>
        <end position="1310"/>
    </location>
</feature>
<feature type="compositionally biased region" description="Basic residues" evidence="6">
    <location>
        <begin position="1288"/>
        <end position="1298"/>
    </location>
</feature>
<dbReference type="InterPro" id="IPR041679">
    <property type="entry name" value="DNA2/NAM7-like_C"/>
</dbReference>
<feature type="domain" description="DNA2/NAM7 helicase helicase" evidence="8">
    <location>
        <begin position="743"/>
        <end position="829"/>
    </location>
</feature>
<feature type="domain" description="DNA2/NAM7 helicase-like C-terminal" evidence="9">
    <location>
        <begin position="939"/>
        <end position="1128"/>
    </location>
</feature>
<keyword evidence="11" id="KW-1185">Reference proteome</keyword>
<dbReference type="Proteomes" id="UP000789570">
    <property type="component" value="Unassembled WGS sequence"/>
</dbReference>
<evidence type="ECO:0000256" key="4">
    <source>
        <dbReference type="ARBA" id="ARBA00022806"/>
    </source>
</evidence>
<proteinExistence type="inferred from homology"/>
<dbReference type="GO" id="GO:0016787">
    <property type="term" value="F:hydrolase activity"/>
    <property type="evidence" value="ECO:0007669"/>
    <property type="project" value="UniProtKB-KW"/>
</dbReference>
<evidence type="ECO:0000256" key="6">
    <source>
        <dbReference type="SAM" id="MobiDB-lite"/>
    </source>
</evidence>
<dbReference type="GO" id="GO:0004386">
    <property type="term" value="F:helicase activity"/>
    <property type="evidence" value="ECO:0007669"/>
    <property type="project" value="UniProtKB-KW"/>
</dbReference>
<keyword evidence="2" id="KW-0547">Nucleotide-binding</keyword>
<dbReference type="FunFam" id="3.40.50.300:FF:000326">
    <property type="entry name" value="P-loop containing nucleoside triphosphate hydrolase"/>
    <property type="match status" value="1"/>
</dbReference>
<dbReference type="GO" id="GO:0006369">
    <property type="term" value="P:termination of RNA polymerase II transcription"/>
    <property type="evidence" value="ECO:0007669"/>
    <property type="project" value="TreeGrafter"/>
</dbReference>
<dbReference type="CDD" id="cd18808">
    <property type="entry name" value="SF1_C_Upf1"/>
    <property type="match status" value="1"/>
</dbReference>
<evidence type="ECO:0000313" key="10">
    <source>
        <dbReference type="EMBL" id="CAG8450170.1"/>
    </source>
</evidence>
<dbReference type="PANTHER" id="PTHR10887">
    <property type="entry name" value="DNA2/NAM7 HELICASE FAMILY"/>
    <property type="match status" value="1"/>
</dbReference>
<dbReference type="Pfam" id="PF13087">
    <property type="entry name" value="AAA_12"/>
    <property type="match status" value="1"/>
</dbReference>
<dbReference type="EMBL" id="CAJVPQ010000142">
    <property type="protein sequence ID" value="CAG8450170.1"/>
    <property type="molecule type" value="Genomic_DNA"/>
</dbReference>
<dbReference type="InterPro" id="IPR045055">
    <property type="entry name" value="DNA2/NAM7-like"/>
</dbReference>
<dbReference type="InterPro" id="IPR027417">
    <property type="entry name" value="P-loop_NTPase"/>
</dbReference>
<evidence type="ECO:0000259" key="9">
    <source>
        <dbReference type="Pfam" id="PF13087"/>
    </source>
</evidence>
<evidence type="ECO:0000256" key="3">
    <source>
        <dbReference type="ARBA" id="ARBA00022801"/>
    </source>
</evidence>
<dbReference type="GO" id="GO:0001147">
    <property type="term" value="F:transcription termination site sequence-specific DNA binding"/>
    <property type="evidence" value="ECO:0007669"/>
    <property type="project" value="TreeGrafter"/>
</dbReference>
<dbReference type="Pfam" id="PF12726">
    <property type="entry name" value="SEN1_N"/>
    <property type="match status" value="1"/>
</dbReference>
<dbReference type="GO" id="GO:0005524">
    <property type="term" value="F:ATP binding"/>
    <property type="evidence" value="ECO:0007669"/>
    <property type="project" value="UniProtKB-KW"/>
</dbReference>